<dbReference type="PROSITE" id="PS51032">
    <property type="entry name" value="AP2_ERF"/>
    <property type="match status" value="2"/>
</dbReference>
<dbReference type="SMART" id="SM00380">
    <property type="entry name" value="AP2"/>
    <property type="match status" value="2"/>
</dbReference>
<dbReference type="InterPro" id="IPR036955">
    <property type="entry name" value="AP2/ERF_dom_sf"/>
</dbReference>
<feature type="domain" description="AP2/ERF" evidence="7">
    <location>
        <begin position="536"/>
        <end position="594"/>
    </location>
</feature>
<dbReference type="GO" id="GO:0005634">
    <property type="term" value="C:nucleus"/>
    <property type="evidence" value="ECO:0007669"/>
    <property type="project" value="UniProtKB-SubCell"/>
</dbReference>
<evidence type="ECO:0000256" key="2">
    <source>
        <dbReference type="ARBA" id="ARBA00023015"/>
    </source>
</evidence>
<dbReference type="InterPro" id="IPR016177">
    <property type="entry name" value="DNA-bd_dom_sf"/>
</dbReference>
<dbReference type="GO" id="GO:0003700">
    <property type="term" value="F:DNA-binding transcription factor activity"/>
    <property type="evidence" value="ECO:0007669"/>
    <property type="project" value="InterPro"/>
</dbReference>
<feature type="compositionally biased region" description="Gly residues" evidence="6">
    <location>
        <begin position="682"/>
        <end position="702"/>
    </location>
</feature>
<evidence type="ECO:0000313" key="9">
    <source>
        <dbReference type="Proteomes" id="UP001055712"/>
    </source>
</evidence>
<comment type="caution">
    <text evidence="8">The sequence shown here is derived from an EMBL/GenBank/DDBJ whole genome shotgun (WGS) entry which is preliminary data.</text>
</comment>
<keyword evidence="9" id="KW-1185">Reference proteome</keyword>
<evidence type="ECO:0000256" key="6">
    <source>
        <dbReference type="SAM" id="MobiDB-lite"/>
    </source>
</evidence>
<comment type="subcellular location">
    <subcellularLocation>
        <location evidence="1">Nucleus</location>
    </subcellularLocation>
</comment>
<dbReference type="Gene3D" id="3.30.730.10">
    <property type="entry name" value="AP2/ERF domain"/>
    <property type="match status" value="2"/>
</dbReference>
<evidence type="ECO:0000256" key="1">
    <source>
        <dbReference type="ARBA" id="ARBA00004123"/>
    </source>
</evidence>
<evidence type="ECO:0000313" key="8">
    <source>
        <dbReference type="EMBL" id="KAI3436561.1"/>
    </source>
</evidence>
<keyword evidence="5" id="KW-0539">Nucleus</keyword>
<evidence type="ECO:0000256" key="3">
    <source>
        <dbReference type="ARBA" id="ARBA00023125"/>
    </source>
</evidence>
<feature type="domain" description="AP2/ERF" evidence="7">
    <location>
        <begin position="418"/>
        <end position="488"/>
    </location>
</feature>
<organism evidence="8 9">
    <name type="scientific">Chlorella vulgaris</name>
    <name type="common">Green alga</name>
    <dbReference type="NCBI Taxonomy" id="3077"/>
    <lineage>
        <taxon>Eukaryota</taxon>
        <taxon>Viridiplantae</taxon>
        <taxon>Chlorophyta</taxon>
        <taxon>core chlorophytes</taxon>
        <taxon>Trebouxiophyceae</taxon>
        <taxon>Chlorellales</taxon>
        <taxon>Chlorellaceae</taxon>
        <taxon>Chlorella clade</taxon>
        <taxon>Chlorella</taxon>
    </lineage>
</organism>
<evidence type="ECO:0000259" key="7">
    <source>
        <dbReference type="PROSITE" id="PS51032"/>
    </source>
</evidence>
<protein>
    <recommendedName>
        <fullName evidence="7">AP2/ERF domain-containing protein</fullName>
    </recommendedName>
</protein>
<dbReference type="EMBL" id="SIDB01000002">
    <property type="protein sequence ID" value="KAI3436561.1"/>
    <property type="molecule type" value="Genomic_DNA"/>
</dbReference>
<feature type="compositionally biased region" description="Low complexity" evidence="6">
    <location>
        <begin position="671"/>
        <end position="681"/>
    </location>
</feature>
<dbReference type="GO" id="GO:0003677">
    <property type="term" value="F:DNA binding"/>
    <property type="evidence" value="ECO:0007669"/>
    <property type="project" value="UniProtKB-KW"/>
</dbReference>
<keyword evidence="3" id="KW-0238">DNA-binding</keyword>
<dbReference type="PANTHER" id="PTHR32467">
    <property type="entry name" value="AP2-LIKE ETHYLENE-RESPONSIVE TRANSCRIPTION FACTOR"/>
    <property type="match status" value="1"/>
</dbReference>
<evidence type="ECO:0000256" key="4">
    <source>
        <dbReference type="ARBA" id="ARBA00023163"/>
    </source>
</evidence>
<sequence>MSLGSQDLAGLLESTIQRVQTGSKLEFDVLASPKWKALLSWEDDSSPMHLDTAGSSATRVPQHCAFGPDSDVGSPSVDQKQSVAALEAAWLLAQATSSGRAKLLRQASGHSSQGLVQLMPLGDAAPAGQPLRQSQQHLLEFHPQQQQQQRHRRPQGFGGKKRPAVSIQQEEEGAPAAKQARHQMKRDPEEEEQQHLEQDLLANQLRQRLVSLTSGDAMMMDAEAAAAEAAAAAAAFDAAAAAEFGTPAAGLGLEALAEDASPSDVVARLNRVRLNSLSASPLQQRRMTAAAAAAAITPAGRRGRVQRHDSNVPMLMAALPGSPTAGAAQLLPAEDVEAGHGSSDVLAPAPAAATPGVAVKAEPQAQIPPSLPRAAPVAVPGGAARAAAEAPAPAMRRQLPSKSHKAVATGEGGVFTSIYRGVTRHRLTGRFEAHFWDSSYVRPNAKKGGRSKGRQVYLGGYETELEAARSYDRAVIAYKGDKAPLNFAREDYDDDLVWIQGRSPEEVVAILRRGSVGFARQGAAGDLKAPGVGQSQYRGVTRHHQMGKWESRIGRVQGNKYLFLGCYHTAEDAARAYDRACVKYRGAKARGSQAWVVCSSQSVLILPEVWAAPFAGRSRAPGASSSPIVASQLCLRPFFPPACLWLQAILNFDLSHYQDILDDPDSYDPLAACGAGSEEPPAGGGSSGSLGGSIGGGGGGGTRAASKQPSVLAPTPVRLAPPAASSGSAGFPMSLGGTAAGLMAGCSGYGGSSDLFLPLMQAMQLPLGMQQQFVMNLALENPWLQQQQYTAQAPQATAPAAAMPPPRLPAIRTRNAAASLAATAAANAAGAGFSGSSTPASAASGGSFDLSGILSPLAASLLSPLGLSGTPRGWRDSPVARAATQELTRLLSGISPTGLLNTPRHRLHPASSFTPVLPSGSGAGGAGSRLQSTGSEIDLLAALQWLDSIDPAQLAALAALETPSAQGGGSGPGAGTAE</sequence>
<keyword evidence="4" id="KW-0804">Transcription</keyword>
<feature type="compositionally biased region" description="Basic and acidic residues" evidence="6">
    <location>
        <begin position="185"/>
        <end position="196"/>
    </location>
</feature>
<dbReference type="OrthoDB" id="207175at2759"/>
<feature type="region of interest" description="Disordered" evidence="6">
    <location>
        <begin position="671"/>
        <end position="719"/>
    </location>
</feature>
<dbReference type="SUPFAM" id="SSF54171">
    <property type="entry name" value="DNA-binding domain"/>
    <property type="match status" value="2"/>
</dbReference>
<feature type="compositionally biased region" description="Basic residues" evidence="6">
    <location>
        <begin position="149"/>
        <end position="163"/>
    </location>
</feature>
<gene>
    <name evidence="8" type="ORF">D9Q98_005977</name>
</gene>
<dbReference type="Proteomes" id="UP001055712">
    <property type="component" value="Unassembled WGS sequence"/>
</dbReference>
<reference evidence="8" key="1">
    <citation type="journal article" date="2019" name="Plant J.">
        <title>Chlorella vulgaris genome assembly and annotation reveals the molecular basis for metabolic acclimation to high light conditions.</title>
        <authorList>
            <person name="Cecchin M."/>
            <person name="Marcolungo L."/>
            <person name="Rossato M."/>
            <person name="Girolomoni L."/>
            <person name="Cosentino E."/>
            <person name="Cuine S."/>
            <person name="Li-Beisson Y."/>
            <person name="Delledonne M."/>
            <person name="Ballottari M."/>
        </authorList>
    </citation>
    <scope>NUCLEOTIDE SEQUENCE</scope>
    <source>
        <strain evidence="8">211/11P</strain>
    </source>
</reference>
<keyword evidence="2" id="KW-0805">Transcription regulation</keyword>
<dbReference type="InterPro" id="IPR001471">
    <property type="entry name" value="AP2/ERF_dom"/>
</dbReference>
<feature type="region of interest" description="Disordered" evidence="6">
    <location>
        <begin position="142"/>
        <end position="196"/>
    </location>
</feature>
<dbReference type="CDD" id="cd00018">
    <property type="entry name" value="AP2"/>
    <property type="match status" value="2"/>
</dbReference>
<reference evidence="8" key="2">
    <citation type="submission" date="2020-11" db="EMBL/GenBank/DDBJ databases">
        <authorList>
            <person name="Cecchin M."/>
            <person name="Marcolungo L."/>
            <person name="Rossato M."/>
            <person name="Girolomoni L."/>
            <person name="Cosentino E."/>
            <person name="Cuine S."/>
            <person name="Li-Beisson Y."/>
            <person name="Delledonne M."/>
            <person name="Ballottari M."/>
        </authorList>
    </citation>
    <scope>NUCLEOTIDE SEQUENCE</scope>
    <source>
        <strain evidence="8">211/11P</strain>
        <tissue evidence="8">Whole cell</tissue>
    </source>
</reference>
<name>A0A9D4Z0X2_CHLVU</name>
<accession>A0A9D4Z0X2</accession>
<dbReference type="PANTHER" id="PTHR32467:SF90">
    <property type="entry name" value="AP2-LIKE ETHYLENE-RESPONSIVE TRANSCRIPTION FACTOR AIL1"/>
    <property type="match status" value="1"/>
</dbReference>
<proteinExistence type="predicted"/>
<dbReference type="AlphaFoldDB" id="A0A9D4Z0X2"/>
<evidence type="ECO:0000256" key="5">
    <source>
        <dbReference type="ARBA" id="ARBA00023242"/>
    </source>
</evidence>